<feature type="region of interest" description="Disordered" evidence="1">
    <location>
        <begin position="1"/>
        <end position="20"/>
    </location>
</feature>
<keyword evidence="4" id="KW-1185">Reference proteome</keyword>
<name>A0A6I4WDC7_9ACTN</name>
<evidence type="ECO:0000313" key="4">
    <source>
        <dbReference type="Proteomes" id="UP000431901"/>
    </source>
</evidence>
<accession>A0A6I4WDC7</accession>
<feature type="domain" description="DUF397" evidence="2">
    <location>
        <begin position="3"/>
        <end position="56"/>
    </location>
</feature>
<dbReference type="AlphaFoldDB" id="A0A6I4WDC7"/>
<organism evidence="3 4">
    <name type="scientific">Actinomadura rayongensis</name>
    <dbReference type="NCBI Taxonomy" id="1429076"/>
    <lineage>
        <taxon>Bacteria</taxon>
        <taxon>Bacillati</taxon>
        <taxon>Actinomycetota</taxon>
        <taxon>Actinomycetes</taxon>
        <taxon>Streptosporangiales</taxon>
        <taxon>Thermomonosporaceae</taxon>
        <taxon>Actinomadura</taxon>
    </lineage>
</organism>
<dbReference type="EMBL" id="WUTW01000008">
    <property type="protein sequence ID" value="MXQ67728.1"/>
    <property type="molecule type" value="Genomic_DNA"/>
</dbReference>
<gene>
    <name evidence="3" type="ORF">GQ466_27285</name>
</gene>
<reference evidence="3 4" key="1">
    <citation type="submission" date="2019-12" db="EMBL/GenBank/DDBJ databases">
        <title>Nocardia macrotermitis sp. nov. and Nocardia aurantia sp. nov., isolated from the gut of the fungus growing-termite Macrotermes natalensis.</title>
        <authorList>
            <person name="Christine B."/>
            <person name="Rene B."/>
        </authorList>
    </citation>
    <scope>NUCLEOTIDE SEQUENCE [LARGE SCALE GENOMIC DNA]</scope>
    <source>
        <strain evidence="3 4">DSM 102126</strain>
    </source>
</reference>
<sequence>MIQWRKSSHSQGGGQGECVEVSTNVPAATLIQDSTNPGPHLALAPTRLAALVRQIKTGAFDLGSPDHSA</sequence>
<dbReference type="OrthoDB" id="3539231at2"/>
<dbReference type="RefSeq" id="WP_161105914.1">
    <property type="nucleotide sequence ID" value="NZ_JBHLYI010000011.1"/>
</dbReference>
<dbReference type="InterPro" id="IPR007278">
    <property type="entry name" value="DUF397"/>
</dbReference>
<dbReference type="Pfam" id="PF04149">
    <property type="entry name" value="DUF397"/>
    <property type="match status" value="1"/>
</dbReference>
<dbReference type="Proteomes" id="UP000431901">
    <property type="component" value="Unassembled WGS sequence"/>
</dbReference>
<protein>
    <submittedName>
        <fullName evidence="3">DUF397 domain-containing protein</fullName>
    </submittedName>
</protein>
<evidence type="ECO:0000313" key="3">
    <source>
        <dbReference type="EMBL" id="MXQ67728.1"/>
    </source>
</evidence>
<comment type="caution">
    <text evidence="3">The sequence shown here is derived from an EMBL/GenBank/DDBJ whole genome shotgun (WGS) entry which is preliminary data.</text>
</comment>
<proteinExistence type="predicted"/>
<evidence type="ECO:0000256" key="1">
    <source>
        <dbReference type="SAM" id="MobiDB-lite"/>
    </source>
</evidence>
<evidence type="ECO:0000259" key="2">
    <source>
        <dbReference type="Pfam" id="PF04149"/>
    </source>
</evidence>